<dbReference type="InterPro" id="IPR012349">
    <property type="entry name" value="Split_barrel_FMN-bd"/>
</dbReference>
<dbReference type="EMBL" id="JBGFTU010000006">
    <property type="protein sequence ID" value="MEZ0164376.1"/>
    <property type="molecule type" value="Genomic_DNA"/>
</dbReference>
<proteinExistence type="predicted"/>
<dbReference type="SUPFAM" id="SSF50475">
    <property type="entry name" value="FMN-binding split barrel"/>
    <property type="match status" value="1"/>
</dbReference>
<accession>A0ABV4H1S5</accession>
<dbReference type="InterPro" id="IPR024747">
    <property type="entry name" value="Pyridox_Oxase-rel"/>
</dbReference>
<evidence type="ECO:0000313" key="2">
    <source>
        <dbReference type="Proteomes" id="UP001565927"/>
    </source>
</evidence>
<organism evidence="1 2">
    <name type="scientific">Kineococcus halophytocola</name>
    <dbReference type="NCBI Taxonomy" id="3234027"/>
    <lineage>
        <taxon>Bacteria</taxon>
        <taxon>Bacillati</taxon>
        <taxon>Actinomycetota</taxon>
        <taxon>Actinomycetes</taxon>
        <taxon>Kineosporiales</taxon>
        <taxon>Kineosporiaceae</taxon>
        <taxon>Kineococcus</taxon>
    </lineage>
</organism>
<dbReference type="RefSeq" id="WP_370440626.1">
    <property type="nucleotide sequence ID" value="NZ_JBGFTU010000006.1"/>
</dbReference>
<reference evidence="1 2" key="1">
    <citation type="submission" date="2024-07" db="EMBL/GenBank/DDBJ databases">
        <authorList>
            <person name="Thanompreechachai J."/>
            <person name="Duangmal K."/>
        </authorList>
    </citation>
    <scope>NUCLEOTIDE SEQUENCE [LARGE SCALE GENOMIC DNA]</scope>
    <source>
        <strain evidence="1 2">LSe6-4</strain>
    </source>
</reference>
<dbReference type="Pfam" id="PF12900">
    <property type="entry name" value="Pyridox_ox_2"/>
    <property type="match status" value="1"/>
</dbReference>
<dbReference type="Proteomes" id="UP001565927">
    <property type="component" value="Unassembled WGS sequence"/>
</dbReference>
<evidence type="ECO:0000313" key="1">
    <source>
        <dbReference type="EMBL" id="MEZ0164376.1"/>
    </source>
</evidence>
<comment type="caution">
    <text evidence="1">The sequence shown here is derived from an EMBL/GenBank/DDBJ whole genome shotgun (WGS) entry which is preliminary data.</text>
</comment>
<sequence>MHTVKALEPADCRRLLGTSGAGRVVFTQDALPAVLPTLYVVSGDRLWFPVTERGPLHQHVDGAVLAYHVDRVDRGERSGWSVTVVGACHTVDPAHAPVRAHGLARGPAGRLLAVEMDHLTGRELGRAGTTAPAPAPGWPA</sequence>
<dbReference type="Gene3D" id="2.30.110.10">
    <property type="entry name" value="Electron Transport, Fmn-binding Protein, Chain A"/>
    <property type="match status" value="1"/>
</dbReference>
<protein>
    <submittedName>
        <fullName evidence="1">Pyridoxamine 5'-phosphate oxidase family protein</fullName>
    </submittedName>
</protein>
<gene>
    <name evidence="1" type="ORF">AB2L27_06300</name>
</gene>
<name>A0ABV4H1S5_9ACTN</name>
<keyword evidence="2" id="KW-1185">Reference proteome</keyword>